<name>A0A4R3RDS4_9HYPH</name>
<sequence>MNNPLPITIAAASATKYAMMAATSRIIDVLVGKDLLTRQEAGATLIAIAEEIRDDAGGTFAAEAAEEICAWFDEVAAEYLKQKT</sequence>
<accession>A0A4R3RDS4</accession>
<comment type="caution">
    <text evidence="1">The sequence shown here is derived from an EMBL/GenBank/DDBJ whole genome shotgun (WGS) entry which is preliminary data.</text>
</comment>
<dbReference type="EMBL" id="SMBK01000021">
    <property type="protein sequence ID" value="TCU32299.1"/>
    <property type="molecule type" value="Genomic_DNA"/>
</dbReference>
<organism evidence="1 2">
    <name type="scientific">Rhizobium azibense</name>
    <dbReference type="NCBI Taxonomy" id="1136135"/>
    <lineage>
        <taxon>Bacteria</taxon>
        <taxon>Pseudomonadati</taxon>
        <taxon>Pseudomonadota</taxon>
        <taxon>Alphaproteobacteria</taxon>
        <taxon>Hyphomicrobiales</taxon>
        <taxon>Rhizobiaceae</taxon>
        <taxon>Rhizobium/Agrobacterium group</taxon>
        <taxon>Rhizobium</taxon>
    </lineage>
</organism>
<reference evidence="1 2" key="1">
    <citation type="submission" date="2019-03" db="EMBL/GenBank/DDBJ databases">
        <title>Genomic Encyclopedia of Type Strains, Phase IV (KMG-V): Genome sequencing to study the core and pangenomes of soil and plant-associated prokaryotes.</title>
        <authorList>
            <person name="Whitman W."/>
        </authorList>
    </citation>
    <scope>NUCLEOTIDE SEQUENCE [LARGE SCALE GENOMIC DNA]</scope>
    <source>
        <strain evidence="1 2">IE4868</strain>
    </source>
</reference>
<dbReference type="AlphaFoldDB" id="A0A4R3RDS4"/>
<protein>
    <submittedName>
        <fullName evidence="1">Uncharacterized protein</fullName>
    </submittedName>
</protein>
<proteinExistence type="predicted"/>
<evidence type="ECO:0000313" key="1">
    <source>
        <dbReference type="EMBL" id="TCU32299.1"/>
    </source>
</evidence>
<evidence type="ECO:0000313" key="2">
    <source>
        <dbReference type="Proteomes" id="UP000295507"/>
    </source>
</evidence>
<gene>
    <name evidence="1" type="ORF">EV129_12188</name>
</gene>
<dbReference type="Proteomes" id="UP000295507">
    <property type="component" value="Unassembled WGS sequence"/>
</dbReference>
<dbReference type="RefSeq" id="WP_132553875.1">
    <property type="nucleotide sequence ID" value="NZ_SMBK01000021.1"/>
</dbReference>